<gene>
    <name evidence="1" type="ORF">CGGC5_14174</name>
</gene>
<protein>
    <submittedName>
        <fullName evidence="1">Uncharacterized protein</fullName>
    </submittedName>
</protein>
<accession>L2FDK8</accession>
<organism evidence="1">
    <name type="scientific">Colletotrichum fructicola (strain Nara gc5)</name>
    <name type="common">Anthracnose fungus</name>
    <name type="synonym">Colletotrichum gloeosporioides (strain Nara gc5)</name>
    <dbReference type="NCBI Taxonomy" id="1213859"/>
    <lineage>
        <taxon>Eukaryota</taxon>
        <taxon>Fungi</taxon>
        <taxon>Dikarya</taxon>
        <taxon>Ascomycota</taxon>
        <taxon>Pezizomycotina</taxon>
        <taxon>Sordariomycetes</taxon>
        <taxon>Hypocreomycetidae</taxon>
        <taxon>Glomerellales</taxon>
        <taxon>Glomerellaceae</taxon>
        <taxon>Colletotrichum</taxon>
        <taxon>Colletotrichum gloeosporioides species complex</taxon>
    </lineage>
</organism>
<dbReference type="EMBL" id="KB021281">
    <property type="protein sequence ID" value="ELA24280.1"/>
    <property type="molecule type" value="Genomic_DNA"/>
</dbReference>
<reference evidence="1" key="1">
    <citation type="submission" date="2012-08" db="EMBL/GenBank/DDBJ databases">
        <title>Genome analysis of Colletotrichum orbiculare and Colletotrichum fructicola.</title>
        <authorList>
            <person name="Gan P.H.P."/>
            <person name="Ikeda K."/>
            <person name="Irieda H."/>
            <person name="Narusaka M."/>
            <person name="O'Connell R.J."/>
            <person name="Narusaka Y."/>
            <person name="Takano Y."/>
            <person name="Kubo Y."/>
            <person name="Shirasu K."/>
        </authorList>
    </citation>
    <scope>NUCLEOTIDE SEQUENCE</scope>
    <source>
        <strain evidence="1">Nara gc5</strain>
    </source>
</reference>
<dbReference type="HOGENOM" id="CLU_1266791_0_0_1"/>
<sequence length="218" mass="24404">MHQVPRPSSTAVWSLRRLLTAEWQAINNGETQAPGFDIASAPVQDFRTPSLSTGPRGFQLRLGLEADYTLTFPFSQLDFRTPKPSLSPRRRRSATKFVWVGSGARSSDLPEHAVRVFPSLQVLNWGPSQFPHETFEHPRHRYPVRSILGGGCVCHLPHRTMAPMRDSGYPFAGRSIIWLPDVNADDAEDDVSEISWKTTISGANTVFATYYKSICSVF</sequence>
<proteinExistence type="predicted"/>
<dbReference type="AlphaFoldDB" id="L2FDK8"/>
<evidence type="ECO:0000313" key="1">
    <source>
        <dbReference type="EMBL" id="ELA24280.1"/>
    </source>
</evidence>
<name>L2FDK8_COLFN</name>